<dbReference type="InterPro" id="IPR044855">
    <property type="entry name" value="CoA-Trfase_III_dom3_sf"/>
</dbReference>
<comment type="caution">
    <text evidence="2">The sequence shown here is derived from an EMBL/GenBank/DDBJ whole genome shotgun (WGS) entry which is preliminary data.</text>
</comment>
<evidence type="ECO:0000313" key="2">
    <source>
        <dbReference type="EMBL" id="POR51228.1"/>
    </source>
</evidence>
<dbReference type="PANTHER" id="PTHR48207:SF3">
    <property type="entry name" value="SUCCINATE--HYDROXYMETHYLGLUTARATE COA-TRANSFERASE"/>
    <property type="match status" value="1"/>
</dbReference>
<dbReference type="Gene3D" id="3.40.50.10540">
    <property type="entry name" value="Crotonobetainyl-coa:carnitine coa-transferase, domain 1"/>
    <property type="match status" value="1"/>
</dbReference>
<name>A0A2S4M910_9HYPH</name>
<dbReference type="InterPro" id="IPR023606">
    <property type="entry name" value="CoA-Trfase_III_dom_1_sf"/>
</dbReference>
<dbReference type="RefSeq" id="WP_103718635.1">
    <property type="nucleotide sequence ID" value="NZ_PQFZ01000007.1"/>
</dbReference>
<dbReference type="OrthoDB" id="9806585at2"/>
<gene>
    <name evidence="2" type="ORF">CYD53_10710</name>
</gene>
<dbReference type="Gene3D" id="3.30.1540.10">
    <property type="entry name" value="formyl-coa transferase, domain 3"/>
    <property type="match status" value="1"/>
</dbReference>
<dbReference type="SUPFAM" id="SSF89796">
    <property type="entry name" value="CoA-transferase family III (CaiB/BaiF)"/>
    <property type="match status" value="1"/>
</dbReference>
<organism evidence="2 3">
    <name type="scientific">Bosea psychrotolerans</name>
    <dbReference type="NCBI Taxonomy" id="1871628"/>
    <lineage>
        <taxon>Bacteria</taxon>
        <taxon>Pseudomonadati</taxon>
        <taxon>Pseudomonadota</taxon>
        <taxon>Alphaproteobacteria</taxon>
        <taxon>Hyphomicrobiales</taxon>
        <taxon>Boseaceae</taxon>
        <taxon>Bosea</taxon>
    </lineage>
</organism>
<reference evidence="2 3" key="1">
    <citation type="submission" date="2018-01" db="EMBL/GenBank/DDBJ databases">
        <title>Genomic Encyclopedia of Type Strains, Phase III (KMG-III): the genomes of soil and plant-associated and newly described type strains.</title>
        <authorList>
            <person name="Whitman W."/>
        </authorList>
    </citation>
    <scope>NUCLEOTIDE SEQUENCE [LARGE SCALE GENOMIC DNA]</scope>
    <source>
        <strain evidence="2 3">1131</strain>
    </source>
</reference>
<dbReference type="InterPro" id="IPR050483">
    <property type="entry name" value="CoA-transferase_III_domain"/>
</dbReference>
<evidence type="ECO:0000256" key="1">
    <source>
        <dbReference type="ARBA" id="ARBA00022679"/>
    </source>
</evidence>
<evidence type="ECO:0000313" key="3">
    <source>
        <dbReference type="Proteomes" id="UP000236919"/>
    </source>
</evidence>
<dbReference type="Proteomes" id="UP000236919">
    <property type="component" value="Unassembled WGS sequence"/>
</dbReference>
<dbReference type="GO" id="GO:0008410">
    <property type="term" value="F:CoA-transferase activity"/>
    <property type="evidence" value="ECO:0007669"/>
    <property type="project" value="TreeGrafter"/>
</dbReference>
<dbReference type="AlphaFoldDB" id="A0A2S4M910"/>
<dbReference type="InterPro" id="IPR003673">
    <property type="entry name" value="CoA-Trfase_fam_III"/>
</dbReference>
<dbReference type="Pfam" id="PF02515">
    <property type="entry name" value="CoA_transf_3"/>
    <property type="match status" value="1"/>
</dbReference>
<keyword evidence="3" id="KW-1185">Reference proteome</keyword>
<proteinExistence type="predicted"/>
<accession>A0A2S4M910</accession>
<dbReference type="PANTHER" id="PTHR48207">
    <property type="entry name" value="SUCCINATE--HYDROXYMETHYLGLUTARATE COA-TRANSFERASE"/>
    <property type="match status" value="1"/>
</dbReference>
<dbReference type="EMBL" id="PQFZ01000007">
    <property type="protein sequence ID" value="POR51228.1"/>
    <property type="molecule type" value="Genomic_DNA"/>
</dbReference>
<sequence>MPRPTPSSALNRLRVLDLSRVRAGPTCVRVFADFGADVIKVESPPGFDPNENMSGPRHGYDMQNLHRNKRSLTLNLKTEGGAAVLRKLIESADLLVENFRPDVKERLGLDFETLHALNPRLILVSISGFGQSGPYRTRAGFDQIAQGMGGMMSVTGLPGQGPVRAGIAVADSAAGLYGAIGALVALQERAVSGKGQWVQTSLLEAQIAMMDFQAARFLVEGQVPPQAGNDHPYSTPMGVYATRDGHINIGVGAEGHWRSFCGAIDRPDLAADPRYDNMAKRLKARPELRVLIEAILSTQDSAHWLAAFEAAAVPAGPIYAVDAMFDDPQVQHLGIAQPVSHPVLGDIRVVGEPVGLSRTPASVATPTPEAGEHNAEILGELGYDEAAITRLRESGAI</sequence>
<keyword evidence="1 2" id="KW-0808">Transferase</keyword>
<protein>
    <submittedName>
        <fullName evidence="2">Crotonobetainyl-CoA:carnitine CoA-transferase CaiB-like acyl-CoA transferase</fullName>
    </submittedName>
</protein>